<comment type="caution">
    <text evidence="1">The sequence shown here is derived from an EMBL/GenBank/DDBJ whole genome shotgun (WGS) entry which is preliminary data.</text>
</comment>
<organism evidence="1 2">
    <name type="scientific">Jeotgalibacillus terrae</name>
    <dbReference type="NCBI Taxonomy" id="587735"/>
    <lineage>
        <taxon>Bacteria</taxon>
        <taxon>Bacillati</taxon>
        <taxon>Bacillota</taxon>
        <taxon>Bacilli</taxon>
        <taxon>Bacillales</taxon>
        <taxon>Caryophanaceae</taxon>
        <taxon>Jeotgalibacillus</taxon>
    </lineage>
</organism>
<name>A0ABW5ZG66_9BACL</name>
<gene>
    <name evidence="1" type="ORF">ACFS5P_05445</name>
</gene>
<accession>A0ABW5ZG66</accession>
<evidence type="ECO:0000313" key="2">
    <source>
        <dbReference type="Proteomes" id="UP001597561"/>
    </source>
</evidence>
<dbReference type="EMBL" id="JBHUPG010000008">
    <property type="protein sequence ID" value="MFD2911311.1"/>
    <property type="molecule type" value="Genomic_DNA"/>
</dbReference>
<dbReference type="Proteomes" id="UP001597561">
    <property type="component" value="Unassembled WGS sequence"/>
</dbReference>
<sequence>MTIGFPKDQNHDYKKVDRRTAAAEYADGKEVQFLSNGEWVTIEPYIHSAFVFQHASYFRLKK</sequence>
<evidence type="ECO:0000313" key="1">
    <source>
        <dbReference type="EMBL" id="MFD2911311.1"/>
    </source>
</evidence>
<reference evidence="2" key="1">
    <citation type="journal article" date="2019" name="Int. J. Syst. Evol. Microbiol.">
        <title>The Global Catalogue of Microorganisms (GCM) 10K type strain sequencing project: providing services to taxonomists for standard genome sequencing and annotation.</title>
        <authorList>
            <consortium name="The Broad Institute Genomics Platform"/>
            <consortium name="The Broad Institute Genome Sequencing Center for Infectious Disease"/>
            <person name="Wu L."/>
            <person name="Ma J."/>
        </authorList>
    </citation>
    <scope>NUCLEOTIDE SEQUENCE [LARGE SCALE GENOMIC DNA]</scope>
    <source>
        <strain evidence="2">KCTC 13528</strain>
    </source>
</reference>
<proteinExistence type="predicted"/>
<dbReference type="RefSeq" id="WP_204727923.1">
    <property type="nucleotide sequence ID" value="NZ_JAFBDK010000001.1"/>
</dbReference>
<keyword evidence="2" id="KW-1185">Reference proteome</keyword>
<protein>
    <submittedName>
        <fullName evidence="1">Uncharacterized protein</fullName>
    </submittedName>
</protein>